<proteinExistence type="predicted"/>
<sequence>MTGGTGVDDLGSVVTHAAQRWPYRIAWTFPGVERLTFTEIEQRTAGYAHALRRRGVQTGDRVALMLRNRPEFFLLWLGLARLGATTVPMNVKYRTADASHVLVHSDAVLAITEPDLRSALTEVATVPSSTWNRSARYWG</sequence>
<accession>A0A4R7V326</accession>
<dbReference type="InterPro" id="IPR050237">
    <property type="entry name" value="ATP-dep_AMP-bd_enzyme"/>
</dbReference>
<dbReference type="PANTHER" id="PTHR43767">
    <property type="entry name" value="LONG-CHAIN-FATTY-ACID--COA LIGASE"/>
    <property type="match status" value="1"/>
</dbReference>
<dbReference type="Pfam" id="PF00501">
    <property type="entry name" value="AMP-binding"/>
    <property type="match status" value="1"/>
</dbReference>
<gene>
    <name evidence="2" type="ORF">CLV71_115192</name>
</gene>
<reference evidence="2 3" key="1">
    <citation type="submission" date="2019-03" db="EMBL/GenBank/DDBJ databases">
        <title>Genomic Encyclopedia of Archaeal and Bacterial Type Strains, Phase II (KMG-II): from individual species to whole genera.</title>
        <authorList>
            <person name="Goeker M."/>
        </authorList>
    </citation>
    <scope>NUCLEOTIDE SEQUENCE [LARGE SCALE GENOMIC DNA]</scope>
    <source>
        <strain evidence="2 3">DSM 45499</strain>
    </source>
</reference>
<dbReference type="SUPFAM" id="SSF56801">
    <property type="entry name" value="Acetyl-CoA synthetase-like"/>
    <property type="match status" value="1"/>
</dbReference>
<keyword evidence="3" id="KW-1185">Reference proteome</keyword>
<evidence type="ECO:0000313" key="3">
    <source>
        <dbReference type="Proteomes" id="UP000294927"/>
    </source>
</evidence>
<dbReference type="Gene3D" id="3.40.50.980">
    <property type="match status" value="1"/>
</dbReference>
<comment type="caution">
    <text evidence="2">The sequence shown here is derived from an EMBL/GenBank/DDBJ whole genome shotgun (WGS) entry which is preliminary data.</text>
</comment>
<dbReference type="InterPro" id="IPR000873">
    <property type="entry name" value="AMP-dep_synth/lig_dom"/>
</dbReference>
<organism evidence="2 3">
    <name type="scientific">Actinophytocola oryzae</name>
    <dbReference type="NCBI Taxonomy" id="502181"/>
    <lineage>
        <taxon>Bacteria</taxon>
        <taxon>Bacillati</taxon>
        <taxon>Actinomycetota</taxon>
        <taxon>Actinomycetes</taxon>
        <taxon>Pseudonocardiales</taxon>
        <taxon>Pseudonocardiaceae</taxon>
    </lineage>
</organism>
<name>A0A4R7V326_9PSEU</name>
<dbReference type="EMBL" id="SOCP01000015">
    <property type="protein sequence ID" value="TDV43729.1"/>
    <property type="molecule type" value="Genomic_DNA"/>
</dbReference>
<evidence type="ECO:0000313" key="2">
    <source>
        <dbReference type="EMBL" id="TDV43729.1"/>
    </source>
</evidence>
<protein>
    <submittedName>
        <fullName evidence="2">AMP-binding enzyme</fullName>
    </submittedName>
</protein>
<dbReference type="PANTHER" id="PTHR43767:SF1">
    <property type="entry name" value="NONRIBOSOMAL PEPTIDE SYNTHASE PES1 (EUROFUNG)-RELATED"/>
    <property type="match status" value="1"/>
</dbReference>
<dbReference type="AlphaFoldDB" id="A0A4R7V326"/>
<feature type="domain" description="AMP-dependent synthetase/ligase" evidence="1">
    <location>
        <begin position="15"/>
        <end position="117"/>
    </location>
</feature>
<dbReference type="Proteomes" id="UP000294927">
    <property type="component" value="Unassembled WGS sequence"/>
</dbReference>
<dbReference type="RefSeq" id="WP_341771693.1">
    <property type="nucleotide sequence ID" value="NZ_SOCP01000015.1"/>
</dbReference>
<evidence type="ECO:0000259" key="1">
    <source>
        <dbReference type="Pfam" id="PF00501"/>
    </source>
</evidence>